<proteinExistence type="predicted"/>
<organism evidence="3 4">
    <name type="scientific">Enterococcus villorum</name>
    <dbReference type="NCBI Taxonomy" id="112904"/>
    <lineage>
        <taxon>Bacteria</taxon>
        <taxon>Bacillati</taxon>
        <taxon>Bacillota</taxon>
        <taxon>Bacilli</taxon>
        <taxon>Lactobacillales</taxon>
        <taxon>Enterococcaceae</taxon>
        <taxon>Enterococcus</taxon>
    </lineage>
</organism>
<dbReference type="GO" id="GO:0005829">
    <property type="term" value="C:cytosol"/>
    <property type="evidence" value="ECO:0007669"/>
    <property type="project" value="UniProtKB-SubCell"/>
</dbReference>
<accession>A0A511J5P3</accession>
<evidence type="ECO:0000313" key="3">
    <source>
        <dbReference type="EMBL" id="GEL93033.1"/>
    </source>
</evidence>
<evidence type="ECO:0000313" key="4">
    <source>
        <dbReference type="Proteomes" id="UP000321830"/>
    </source>
</evidence>
<reference evidence="3 4" key="1">
    <citation type="submission" date="2019-07" db="EMBL/GenBank/DDBJ databases">
        <title>Whole genome shotgun sequence of Enterococcus villorum NBRC 100699.</title>
        <authorList>
            <person name="Hosoyama A."/>
            <person name="Uohara A."/>
            <person name="Ohji S."/>
            <person name="Ichikawa N."/>
        </authorList>
    </citation>
    <scope>NUCLEOTIDE SEQUENCE [LARGE SCALE GENOMIC DNA]</scope>
    <source>
        <strain evidence="3 4">NBRC 100699</strain>
    </source>
</reference>
<dbReference type="Pfam" id="PF03644">
    <property type="entry name" value="Glyco_hydro_85"/>
    <property type="match status" value="1"/>
</dbReference>
<dbReference type="AlphaFoldDB" id="A0A511J5P3"/>
<dbReference type="Gene3D" id="2.60.120.260">
    <property type="entry name" value="Galactose-binding domain-like"/>
    <property type="match status" value="1"/>
</dbReference>
<dbReference type="Proteomes" id="UP000321830">
    <property type="component" value="Unassembled WGS sequence"/>
</dbReference>
<dbReference type="Gene3D" id="3.20.20.80">
    <property type="entry name" value="Glycosidases"/>
    <property type="match status" value="1"/>
</dbReference>
<protein>
    <recommendedName>
        <fullName evidence="2">Cytosolic endo-beta-N-acetylglucosaminidase TIM barrel domain-containing protein</fullName>
    </recommendedName>
</protein>
<dbReference type="PANTHER" id="PTHR13246:SF1">
    <property type="entry name" value="CYTOSOLIC ENDO-BETA-N-ACETYLGLUCOSAMINIDASE"/>
    <property type="match status" value="1"/>
</dbReference>
<feature type="region of interest" description="Disordered" evidence="1">
    <location>
        <begin position="368"/>
        <end position="413"/>
    </location>
</feature>
<dbReference type="RefSeq" id="WP_010751942.1">
    <property type="nucleotide sequence ID" value="NZ_BJWF01000044.1"/>
</dbReference>
<feature type="domain" description="Cytosolic endo-beta-N-acetylglucosaminidase TIM barrel" evidence="2">
    <location>
        <begin position="118"/>
        <end position="447"/>
    </location>
</feature>
<dbReference type="InterPro" id="IPR032979">
    <property type="entry name" value="ENGase"/>
</dbReference>
<comment type="caution">
    <text evidence="3">The sequence shown here is derived from an EMBL/GenBank/DDBJ whole genome shotgun (WGS) entry which is preliminary data.</text>
</comment>
<evidence type="ECO:0000259" key="2">
    <source>
        <dbReference type="Pfam" id="PF03644"/>
    </source>
</evidence>
<feature type="compositionally biased region" description="Polar residues" evidence="1">
    <location>
        <begin position="389"/>
        <end position="403"/>
    </location>
</feature>
<dbReference type="InterPro" id="IPR005201">
    <property type="entry name" value="TIM_ENGase"/>
</dbReference>
<sequence>MKKRYFVWLCFIVVGLFVGGGIPQIGQAADNYSVKGENQPYFHGFNAEQMLNWSPETDKTAKYFRSNTPLEKRNAPFTATQAQPQLRNDATLLTLSSDYGDPGYGTKKGIPDFTRTVDSYSRHVFQFWQYVDYYASWNGMPIDGTNYEDIKNNQQLTYGVVNYPNPAYTDAAHRNGVKSLGGWFWPRQEIFSKWVVQNTDGSFPIADKMIALARYLNFDGYFINQEATISKEDAHQLQAMLVYFKQQAPDLYIQFYDSLTKDGQLNYVNGFDATNSYWVQAENGSAADSIFMNYAWNKERLERGNQYAKSIGLNPLEVMFAGTENQKYGFNPPYDPRQIFTNKEKTLASWALFGSDFVYSRYPGDNLEKGNQAEINTRERKYWSGPKQDPTQTGRTTEENSSPYPDHGYPNDANNAAHWDGVANFIAEKTSIKKLPFVTNFNTGHGIGFYNDGQSVSTREWSNIGIQDILPTWQWWKEGKAQVAYNYINAWNGGSSLEIKNVQKQAIVHLFKVDTILNGQEDLILQAIVPKSAKAQVLLYFKDDLTNPVAFPIENSTQWRKTTIRLSEYQNREIGKISMSVENTGTKSVLVGQLGIVPENNHLTGSPAFTVDRYLKSSGEAFVHATMAEDILYYDVTDQKGRFITRINSEDSYLNHIPAYATSLIVQPVTKSYQKYKKLTVPLEINAVDLPVIMKESEADKFEP</sequence>
<name>A0A511J5P3_9ENTE</name>
<dbReference type="PANTHER" id="PTHR13246">
    <property type="entry name" value="ENDO BETA N-ACETYLGLUCOSAMINIDASE"/>
    <property type="match status" value="1"/>
</dbReference>
<dbReference type="GO" id="GO:0033925">
    <property type="term" value="F:mannosyl-glycoprotein endo-beta-N-acetylglucosaminidase activity"/>
    <property type="evidence" value="ECO:0007669"/>
    <property type="project" value="InterPro"/>
</dbReference>
<dbReference type="EMBL" id="BJWF01000044">
    <property type="protein sequence ID" value="GEL93033.1"/>
    <property type="molecule type" value="Genomic_DNA"/>
</dbReference>
<evidence type="ECO:0000256" key="1">
    <source>
        <dbReference type="SAM" id="MobiDB-lite"/>
    </source>
</evidence>
<gene>
    <name evidence="3" type="ORF">EVI01_23700</name>
</gene>